<dbReference type="Proteomes" id="UP000682733">
    <property type="component" value="Unassembled WGS sequence"/>
</dbReference>
<dbReference type="OrthoDB" id="10034642at2759"/>
<proteinExistence type="predicted"/>
<keyword evidence="5" id="KW-1185">Reference proteome</keyword>
<dbReference type="Proteomes" id="UP000681722">
    <property type="component" value="Unassembled WGS sequence"/>
</dbReference>
<evidence type="ECO:0000313" key="3">
    <source>
        <dbReference type="EMBL" id="CAF3815487.1"/>
    </source>
</evidence>
<reference evidence="2" key="1">
    <citation type="submission" date="2021-02" db="EMBL/GenBank/DDBJ databases">
        <authorList>
            <person name="Nowell W R."/>
        </authorList>
    </citation>
    <scope>NUCLEOTIDE SEQUENCE</scope>
</reference>
<dbReference type="Proteomes" id="UP000677228">
    <property type="component" value="Unassembled WGS sequence"/>
</dbReference>
<sequence>MKRLLLILFSVSGSLVLTIYIFQLQHLILSNTLMQNKFDYYLCTQVMDEEQFLPEWLDYNMNILGFKNICIINVGKNISVNITSKYDVAYTSHHNSTKQDFNLCKKCFTSIKSQDLLLIQDIDQFLNVRDSTYLTKNYDRYDGFYFHDMRFGYVKDKTNEIFNNKQSRFPMLTTNTYRGLIKTLDGSNGNQSDQSFNCSVRGGWNSWPHFHQTTKNKSKILHVDMKQMRLNHYYVRSKEDGILKGKKWNKLQSMLGIIESNNFFKMTYDDTILTSKTLK</sequence>
<dbReference type="EMBL" id="CAJOBA010007899">
    <property type="protein sequence ID" value="CAF3815487.1"/>
    <property type="molecule type" value="Genomic_DNA"/>
</dbReference>
<organism evidence="2 5">
    <name type="scientific">Didymodactylos carnosus</name>
    <dbReference type="NCBI Taxonomy" id="1234261"/>
    <lineage>
        <taxon>Eukaryota</taxon>
        <taxon>Metazoa</taxon>
        <taxon>Spiralia</taxon>
        <taxon>Gnathifera</taxon>
        <taxon>Rotifera</taxon>
        <taxon>Eurotatoria</taxon>
        <taxon>Bdelloidea</taxon>
        <taxon>Philodinida</taxon>
        <taxon>Philodinidae</taxon>
        <taxon>Didymodactylos</taxon>
    </lineage>
</organism>
<name>A0A815DBM2_9BILA</name>
<accession>A0A815DBM2</accession>
<evidence type="ECO:0000313" key="4">
    <source>
        <dbReference type="EMBL" id="CAF4110094.1"/>
    </source>
</evidence>
<evidence type="ECO:0000313" key="5">
    <source>
        <dbReference type="Proteomes" id="UP000663829"/>
    </source>
</evidence>
<evidence type="ECO:0000313" key="1">
    <source>
        <dbReference type="EMBL" id="CAF1047881.1"/>
    </source>
</evidence>
<dbReference type="EMBL" id="CAJNOK010007889">
    <property type="protein sequence ID" value="CAF1047881.1"/>
    <property type="molecule type" value="Genomic_DNA"/>
</dbReference>
<comment type="caution">
    <text evidence="2">The sequence shown here is derived from an EMBL/GenBank/DDBJ whole genome shotgun (WGS) entry which is preliminary data.</text>
</comment>
<dbReference type="EMBL" id="CAJNOQ010012258">
    <property type="protein sequence ID" value="CAF1295780.1"/>
    <property type="molecule type" value="Genomic_DNA"/>
</dbReference>
<evidence type="ECO:0000313" key="2">
    <source>
        <dbReference type="EMBL" id="CAF1295780.1"/>
    </source>
</evidence>
<dbReference type="EMBL" id="CAJOBC010034948">
    <property type="protein sequence ID" value="CAF4110094.1"/>
    <property type="molecule type" value="Genomic_DNA"/>
</dbReference>
<gene>
    <name evidence="2" type="ORF">GPM918_LOCUS28267</name>
    <name evidence="1" type="ORF">OVA965_LOCUS16819</name>
    <name evidence="4" type="ORF">SRO942_LOCUS28751</name>
    <name evidence="3" type="ORF">TMI583_LOCUS16823</name>
</gene>
<protein>
    <submittedName>
        <fullName evidence="2">Uncharacterized protein</fullName>
    </submittedName>
</protein>
<dbReference type="AlphaFoldDB" id="A0A815DBM2"/>
<dbReference type="Proteomes" id="UP000663829">
    <property type="component" value="Unassembled WGS sequence"/>
</dbReference>